<protein>
    <submittedName>
        <fullName evidence="1">Uncharacterized protein</fullName>
    </submittedName>
</protein>
<accession>G5H6J7</accession>
<dbReference type="Gene3D" id="3.40.50.720">
    <property type="entry name" value="NAD(P)-binding Rossmann-like Domain"/>
    <property type="match status" value="1"/>
</dbReference>
<dbReference type="EMBL" id="ADLD01000005">
    <property type="protein sequence ID" value="EHB93008.1"/>
    <property type="molecule type" value="Genomic_DNA"/>
</dbReference>
<sequence>MRPDTFSEGSVTNRNDYEPRTLDGQHVVIHLATESGTEQSMYEIEKYTSVNIDNTSLMLGLLTNTKYGRKGGHRRIDETQMLIAVCGSEVPWR</sequence>
<dbReference type="AlphaFoldDB" id="G5H6J7"/>
<reference evidence="1 2" key="1">
    <citation type="submission" date="2011-08" db="EMBL/GenBank/DDBJ databases">
        <title>The Genome Sequence of Alistipes indistinctus YIT 12060.</title>
        <authorList>
            <consortium name="The Broad Institute Genome Sequencing Platform"/>
            <person name="Earl A."/>
            <person name="Ward D."/>
            <person name="Feldgarden M."/>
            <person name="Gevers D."/>
            <person name="Morotomi M."/>
            <person name="Young S.K."/>
            <person name="Zeng Q."/>
            <person name="Gargeya S."/>
            <person name="Fitzgerald M."/>
            <person name="Haas B."/>
            <person name="Abouelleil A."/>
            <person name="Alvarado L."/>
            <person name="Arachchi H.M."/>
            <person name="Berlin A."/>
            <person name="Brown A."/>
            <person name="Chapman S.B."/>
            <person name="Chen Z."/>
            <person name="Dunbar C."/>
            <person name="Freedman E."/>
            <person name="Gearin G."/>
            <person name="Gellesch M."/>
            <person name="Goldberg J."/>
            <person name="Griggs A."/>
            <person name="Gujja S."/>
            <person name="Heiman D."/>
            <person name="Howarth C."/>
            <person name="Larson L."/>
            <person name="Lui A."/>
            <person name="MacDonald P.J.P."/>
            <person name="Montmayeur A."/>
            <person name="Murphy C."/>
            <person name="Neiman D."/>
            <person name="Pearson M."/>
            <person name="Priest M."/>
            <person name="Roberts A."/>
            <person name="Saif S."/>
            <person name="Shea T."/>
            <person name="Shenoy N."/>
            <person name="Sisk P."/>
            <person name="Stolte C."/>
            <person name="Sykes S."/>
            <person name="Wortman J."/>
            <person name="Nusbaum C."/>
            <person name="Birren B."/>
        </authorList>
    </citation>
    <scope>NUCLEOTIDE SEQUENCE [LARGE SCALE GENOMIC DNA]</scope>
    <source>
        <strain evidence="1 2">YIT 12060</strain>
    </source>
</reference>
<organism evidence="1 2">
    <name type="scientific">Alistipes indistinctus YIT 12060</name>
    <dbReference type="NCBI Taxonomy" id="742725"/>
    <lineage>
        <taxon>Bacteria</taxon>
        <taxon>Pseudomonadati</taxon>
        <taxon>Bacteroidota</taxon>
        <taxon>Bacteroidia</taxon>
        <taxon>Bacteroidales</taxon>
        <taxon>Rikenellaceae</taxon>
        <taxon>Alistipes</taxon>
    </lineage>
</organism>
<keyword evidence="2" id="KW-1185">Reference proteome</keyword>
<evidence type="ECO:0000313" key="1">
    <source>
        <dbReference type="EMBL" id="EHB93008.1"/>
    </source>
</evidence>
<name>G5H6J7_9BACT</name>
<evidence type="ECO:0000313" key="2">
    <source>
        <dbReference type="Proteomes" id="UP000006008"/>
    </source>
</evidence>
<dbReference type="HOGENOM" id="CLU_2393351_0_0_10"/>
<dbReference type="eggNOG" id="COG0451">
    <property type="taxonomic scope" value="Bacteria"/>
</dbReference>
<comment type="caution">
    <text evidence="1">The sequence shown here is derived from an EMBL/GenBank/DDBJ whole genome shotgun (WGS) entry which is preliminary data.</text>
</comment>
<gene>
    <name evidence="1" type="ORF">HMPREF9450_00557</name>
</gene>
<proteinExistence type="predicted"/>
<dbReference type="Proteomes" id="UP000006008">
    <property type="component" value="Unassembled WGS sequence"/>
</dbReference>
<dbReference type="STRING" id="742725.HMPREF9450_00557"/>